<evidence type="ECO:0000313" key="2">
    <source>
        <dbReference type="EMBL" id="WMN06198.1"/>
    </source>
</evidence>
<name>A0AA51N4Z2_9BACT</name>
<dbReference type="EMBL" id="CP129968">
    <property type="protein sequence ID" value="WKK79492.1"/>
    <property type="molecule type" value="Genomic_DNA"/>
</dbReference>
<sequence length="113" mass="13114">MKYYLIILLFTSIFVSCNENPDEELDSEIIKVELSGTEKYSFTLRKAIPVEGGFEIREQAKNFQISNVQFGKFTYQAKEGFKGDEIIEIVEVGSIGDDNFTDYYKWVFKIKVK</sequence>
<protein>
    <submittedName>
        <fullName evidence="2">Uncharacterized protein</fullName>
    </submittedName>
</protein>
<dbReference type="Proteomes" id="UP001232019">
    <property type="component" value="Chromosome"/>
</dbReference>
<dbReference type="EMBL" id="CP129970">
    <property type="protein sequence ID" value="WMN06198.1"/>
    <property type="molecule type" value="Genomic_DNA"/>
</dbReference>
<keyword evidence="3" id="KW-1185">Reference proteome</keyword>
<accession>A0AA51N4Z2</accession>
<dbReference type="KEGG" id="marp:QYS47_19120"/>
<reference evidence="2 3" key="1">
    <citation type="submission" date="2023-08" db="EMBL/GenBank/DDBJ databases">
        <title>Comparative genomics and taxonomic characterization of three novel marine species of genus Marivirga.</title>
        <authorList>
            <person name="Muhammad N."/>
            <person name="Kim S.-G."/>
        </authorList>
    </citation>
    <scope>NUCLEOTIDE SEQUENCE [LARGE SCALE GENOMIC DNA]</scope>
    <source>
        <strain evidence="2 3">ABR2-2</strain>
        <strain evidence="1">BKB1-2</strain>
    </source>
</reference>
<organism evidence="2 3">
    <name type="scientific">Marivirga arenosa</name>
    <dbReference type="NCBI Taxonomy" id="3059076"/>
    <lineage>
        <taxon>Bacteria</taxon>
        <taxon>Pseudomonadati</taxon>
        <taxon>Bacteroidota</taxon>
        <taxon>Cytophagia</taxon>
        <taxon>Cytophagales</taxon>
        <taxon>Marivirgaceae</taxon>
        <taxon>Marivirga</taxon>
    </lineage>
</organism>
<evidence type="ECO:0000313" key="3">
    <source>
        <dbReference type="Proteomes" id="UP001244443"/>
    </source>
</evidence>
<accession>A0AA49JA10</accession>
<evidence type="ECO:0000313" key="1">
    <source>
        <dbReference type="EMBL" id="WKK79492.1"/>
    </source>
</evidence>
<dbReference type="RefSeq" id="WP_302123466.1">
    <property type="nucleotide sequence ID" value="NZ_CP129968.2"/>
</dbReference>
<proteinExistence type="predicted"/>
<dbReference type="PROSITE" id="PS51257">
    <property type="entry name" value="PROKAR_LIPOPROTEIN"/>
    <property type="match status" value="1"/>
</dbReference>
<dbReference type="Proteomes" id="UP001244443">
    <property type="component" value="Chromosome"/>
</dbReference>
<gene>
    <name evidence="1" type="ORF">QYS47_19120</name>
    <name evidence="2" type="ORF">QYS48_31905</name>
</gene>
<dbReference type="AlphaFoldDB" id="A0AA51N4Z2"/>